<sequence>MAVRDEGLYYPTDTIISKKGRKHYRVPVRSQHWQLRSLISAEKRHIVYFPGGSNSNHVQRLNTQTRECETVKLLTFAPRCLAAADGWLCCGSEHGEFAAIRLDDDGANDDPDLDFDAGAPVISTPGGDTSIFSLLARVRRPIKSMIAKNVKLAKERVNCITLWMPPTKMVACDRAYPFPVAVLANNDRTVTLVNLDASQDDEGAESLDVISYPDFVNRAVISPDGRLLIAILDDPYLYVHERVQNGAGSSTRPGRDGCWKERQRILLKSQRKDDRSDSRGSFAACFSQSGAYLAIGTQHGTVSIFNASLLTEQADAALITTFTSSRPESGPGAIRDMAFCPGPFDILAWTEDRGHIGLADLRTNFVVRQIVDINAEADFEHIDVLDRNTVDPRLLDRRETERRETERRETNLPSSELGSSNTNANTSEVRRWATVADRFNSLNHPLTTNEMMVLEAIRGDRLRRERATRGEDETSAAVPSSRWSSAYPFGYTGALEGGVGDRGGQERNNRAVDDLLGNYRDQRDRQHDRVRTNMQLLREANERRQLQLFRGQDRQWMERLGETVAAMRNQQERQDPSYFSLLEVLQARERSSPTVNNNNNGNANNNVNDEEEDSDDGFLPVPRINQMVSRWEESAIRGTLAPDHGVFEVPPSPDNTAGLAWSDDGRTLFVGAQNGIYELHIDVQSRKLSPSIQPR</sequence>
<proteinExistence type="predicted"/>
<feature type="domain" description="DUF2415" evidence="2">
    <location>
        <begin position="332"/>
        <end position="371"/>
    </location>
</feature>
<dbReference type="Proteomes" id="UP000749293">
    <property type="component" value="Unassembled WGS sequence"/>
</dbReference>
<dbReference type="InterPro" id="IPR015943">
    <property type="entry name" value="WD40/YVTN_repeat-like_dom_sf"/>
</dbReference>
<feature type="compositionally biased region" description="Polar residues" evidence="1">
    <location>
        <begin position="411"/>
        <end position="427"/>
    </location>
</feature>
<protein>
    <recommendedName>
        <fullName evidence="2">DUF2415 domain-containing protein</fullName>
    </recommendedName>
</protein>
<evidence type="ECO:0000313" key="4">
    <source>
        <dbReference type="Proteomes" id="UP000749293"/>
    </source>
</evidence>
<dbReference type="Pfam" id="PF10313">
    <property type="entry name" value="DUF2415"/>
    <property type="match status" value="1"/>
</dbReference>
<dbReference type="RefSeq" id="XP_035325402.1">
    <property type="nucleotide sequence ID" value="XM_035462472.1"/>
</dbReference>
<dbReference type="OrthoDB" id="64353at2759"/>
<reference evidence="3" key="1">
    <citation type="submission" date="2020-03" db="EMBL/GenBank/DDBJ databases">
        <title>Site-based positive gene gene selection in Geosmithia morbida across the United States reveals a broad range of putative effectors and factors for local host and environmental adapation.</title>
        <authorList>
            <person name="Onufrak A."/>
            <person name="Murdoch R.W."/>
            <person name="Gazis R."/>
            <person name="Huff M."/>
            <person name="Staton M."/>
            <person name="Klingeman W."/>
            <person name="Hadziabdic D."/>
        </authorList>
    </citation>
    <scope>NUCLEOTIDE SEQUENCE</scope>
    <source>
        <strain evidence="3">1262</strain>
    </source>
</reference>
<dbReference type="GeneID" id="55966717"/>
<dbReference type="PANTHER" id="PTHR43991:SF9">
    <property type="entry name" value="DUF2415 DOMAIN-CONTAINING PROTEIN"/>
    <property type="match status" value="1"/>
</dbReference>
<dbReference type="InterPro" id="IPR019417">
    <property type="entry name" value="DUF2415"/>
</dbReference>
<dbReference type="SUPFAM" id="SSF50978">
    <property type="entry name" value="WD40 repeat-like"/>
    <property type="match status" value="1"/>
</dbReference>
<dbReference type="AlphaFoldDB" id="A0A9P4Z1A9"/>
<feature type="compositionally biased region" description="Basic and acidic residues" evidence="1">
    <location>
        <begin position="396"/>
        <end position="410"/>
    </location>
</feature>
<feature type="compositionally biased region" description="Low complexity" evidence="1">
    <location>
        <begin position="596"/>
        <end position="607"/>
    </location>
</feature>
<evidence type="ECO:0000313" key="3">
    <source>
        <dbReference type="EMBL" id="KAF4126750.1"/>
    </source>
</evidence>
<evidence type="ECO:0000256" key="1">
    <source>
        <dbReference type="SAM" id="MobiDB-lite"/>
    </source>
</evidence>
<feature type="region of interest" description="Disordered" evidence="1">
    <location>
        <begin position="396"/>
        <end position="429"/>
    </location>
</feature>
<dbReference type="PANTHER" id="PTHR43991">
    <property type="entry name" value="WD REPEAT PROTEIN (AFU_ORTHOLOGUE AFUA_8G05640)-RELATED"/>
    <property type="match status" value="1"/>
</dbReference>
<keyword evidence="4" id="KW-1185">Reference proteome</keyword>
<dbReference type="EMBL" id="JAANYQ010000001">
    <property type="protein sequence ID" value="KAF4126750.1"/>
    <property type="molecule type" value="Genomic_DNA"/>
</dbReference>
<dbReference type="InterPro" id="IPR036322">
    <property type="entry name" value="WD40_repeat_dom_sf"/>
</dbReference>
<evidence type="ECO:0000259" key="2">
    <source>
        <dbReference type="Pfam" id="PF10313"/>
    </source>
</evidence>
<feature type="region of interest" description="Disordered" evidence="1">
    <location>
        <begin position="590"/>
        <end position="617"/>
    </location>
</feature>
<comment type="caution">
    <text evidence="3">The sequence shown here is derived from an EMBL/GenBank/DDBJ whole genome shotgun (WGS) entry which is preliminary data.</text>
</comment>
<dbReference type="Gene3D" id="2.130.10.10">
    <property type="entry name" value="YVTN repeat-like/Quinoprotein amine dehydrogenase"/>
    <property type="match status" value="1"/>
</dbReference>
<organism evidence="3 4">
    <name type="scientific">Geosmithia morbida</name>
    <dbReference type="NCBI Taxonomy" id="1094350"/>
    <lineage>
        <taxon>Eukaryota</taxon>
        <taxon>Fungi</taxon>
        <taxon>Dikarya</taxon>
        <taxon>Ascomycota</taxon>
        <taxon>Pezizomycotina</taxon>
        <taxon>Sordariomycetes</taxon>
        <taxon>Hypocreomycetidae</taxon>
        <taxon>Hypocreales</taxon>
        <taxon>Bionectriaceae</taxon>
        <taxon>Geosmithia</taxon>
    </lineage>
</organism>
<accession>A0A9P4Z1A9</accession>
<name>A0A9P4Z1A9_9HYPO</name>
<gene>
    <name evidence="3" type="ORF">GMORB2_0487</name>
</gene>